<dbReference type="RefSeq" id="WP_078686191.1">
    <property type="nucleotide sequence ID" value="NZ_FUYA01000016.1"/>
</dbReference>
<name>A0A1T4X2V7_9BACT</name>
<dbReference type="Gene3D" id="3.30.1930.10">
    <property type="entry name" value="capsid protein of prophage domain"/>
    <property type="match status" value="1"/>
</dbReference>
<organism evidence="1 2">
    <name type="scientific">Desulfobaculum bizertense DSM 18034</name>
    <dbReference type="NCBI Taxonomy" id="1121442"/>
    <lineage>
        <taxon>Bacteria</taxon>
        <taxon>Pseudomonadati</taxon>
        <taxon>Thermodesulfobacteriota</taxon>
        <taxon>Desulfovibrionia</taxon>
        <taxon>Desulfovibrionales</taxon>
        <taxon>Desulfovibrionaceae</taxon>
        <taxon>Desulfobaculum</taxon>
    </lineage>
</organism>
<feature type="non-terminal residue" evidence="1">
    <location>
        <position position="311"/>
    </location>
</feature>
<proteinExistence type="predicted"/>
<dbReference type="EMBL" id="FUYA01000016">
    <property type="protein sequence ID" value="SKA83767.1"/>
    <property type="molecule type" value="Genomic_DNA"/>
</dbReference>
<sequence>MSMELPSQFEAISLTDVVKKRPMLPGLFKELFFRVRNELSTKFAQIEVVVRGRQLVPLVTDYEGGTLSAKTRRELRTVKTPRMNPVQRFSAPELVDATQPGAGVYRQPSVDLQAAMERTLVQDLDAMKDDIELTIECMCAQAVTGSLTVEQDGKKALDIDFQMPAENKIVLAQSVDWSSENADPEKDFEDWGARILDETGHGADVCIMGTSAWRAFRNNKKVMDALDRRRVEIGSLSPNVNKLRKGEFNGVDIYVYGGQFVDCDGVTHQLLDPNEVIMGATSAKSSIEFGVPEDLANHGEPNQYFSKSWEE</sequence>
<dbReference type="AlphaFoldDB" id="A0A1T4X2V7"/>
<protein>
    <submittedName>
        <fullName evidence="1">Phage major capsid protein E</fullName>
    </submittedName>
</protein>
<evidence type="ECO:0000313" key="2">
    <source>
        <dbReference type="Proteomes" id="UP000189733"/>
    </source>
</evidence>
<dbReference type="OrthoDB" id="5449178at2"/>
<evidence type="ECO:0000313" key="1">
    <source>
        <dbReference type="EMBL" id="SKA83767.1"/>
    </source>
</evidence>
<reference evidence="1 2" key="1">
    <citation type="submission" date="2017-02" db="EMBL/GenBank/DDBJ databases">
        <authorList>
            <person name="Peterson S.W."/>
        </authorList>
    </citation>
    <scope>NUCLEOTIDE SEQUENCE [LARGE SCALE GENOMIC DNA]</scope>
    <source>
        <strain evidence="1 2">DSM 18034</strain>
    </source>
</reference>
<dbReference type="Proteomes" id="UP000189733">
    <property type="component" value="Unassembled WGS sequence"/>
</dbReference>
<dbReference type="Gene3D" id="3.15.30.10">
    <property type="entry name" value="putative capsid protein of prophage domain like"/>
    <property type="match status" value="1"/>
</dbReference>
<keyword evidence="2" id="KW-1185">Reference proteome</keyword>
<dbReference type="STRING" id="1121442.SAMN02745702_02929"/>
<gene>
    <name evidence="1" type="ORF">SAMN02745702_02929</name>
</gene>
<accession>A0A1T4X2V7</accession>
<dbReference type="InterPro" id="IPR005564">
    <property type="entry name" value="Major_capsid_GpE"/>
</dbReference>
<dbReference type="Pfam" id="PF03864">
    <property type="entry name" value="Phage_cap_E"/>
    <property type="match status" value="1"/>
</dbReference>